<comment type="subunit">
    <text evidence="19">Homodimer. The monomeric form is inactive while the homodimer is active.</text>
</comment>
<evidence type="ECO:0000256" key="3">
    <source>
        <dbReference type="ARBA" id="ARBA00004555"/>
    </source>
</evidence>
<evidence type="ECO:0000256" key="14">
    <source>
        <dbReference type="ARBA" id="ARBA00023034"/>
    </source>
</evidence>
<keyword evidence="7" id="KW-0121">Carboxypeptidase</keyword>
<dbReference type="EMBL" id="JBHTMY010000003">
    <property type="protein sequence ID" value="MFD1316249.1"/>
    <property type="molecule type" value="Genomic_DNA"/>
</dbReference>
<evidence type="ECO:0000256" key="11">
    <source>
        <dbReference type="ARBA" id="ARBA00022801"/>
    </source>
</evidence>
<evidence type="ECO:0000256" key="20">
    <source>
        <dbReference type="ARBA" id="ARBA00033328"/>
    </source>
</evidence>
<dbReference type="InterPro" id="IPR039866">
    <property type="entry name" value="CPQ"/>
</dbReference>
<evidence type="ECO:0000313" key="22">
    <source>
        <dbReference type="EMBL" id="MFD1316249.1"/>
    </source>
</evidence>
<evidence type="ECO:0000256" key="5">
    <source>
        <dbReference type="ARBA" id="ARBA00014116"/>
    </source>
</evidence>
<dbReference type="Gene3D" id="3.50.30.30">
    <property type="match status" value="1"/>
</dbReference>
<evidence type="ECO:0000256" key="4">
    <source>
        <dbReference type="ARBA" id="ARBA00004613"/>
    </source>
</evidence>
<dbReference type="SUPFAM" id="SSF53187">
    <property type="entry name" value="Zn-dependent exopeptidases"/>
    <property type="match status" value="1"/>
</dbReference>
<evidence type="ECO:0000256" key="10">
    <source>
        <dbReference type="ARBA" id="ARBA00022729"/>
    </source>
</evidence>
<comment type="subcellular location">
    <subcellularLocation>
        <location evidence="1">Endoplasmic reticulum</location>
    </subcellularLocation>
    <subcellularLocation>
        <location evidence="3">Golgi apparatus</location>
    </subcellularLocation>
    <subcellularLocation>
        <location evidence="2">Lysosome</location>
    </subcellularLocation>
    <subcellularLocation>
        <location evidence="4">Secreted</location>
    </subcellularLocation>
</comment>
<evidence type="ECO:0000256" key="7">
    <source>
        <dbReference type="ARBA" id="ARBA00022645"/>
    </source>
</evidence>
<evidence type="ECO:0000256" key="15">
    <source>
        <dbReference type="ARBA" id="ARBA00023049"/>
    </source>
</evidence>
<dbReference type="RefSeq" id="WP_377179058.1">
    <property type="nucleotide sequence ID" value="NZ_JBHTMY010000003.1"/>
</dbReference>
<protein>
    <recommendedName>
        <fullName evidence="5">Carboxypeptidase Q</fullName>
    </recommendedName>
    <alternativeName>
        <fullName evidence="20">Plasma glutamate carboxypeptidase</fullName>
    </alternativeName>
</protein>
<keyword evidence="6" id="KW-0964">Secreted</keyword>
<dbReference type="Gene3D" id="3.40.630.10">
    <property type="entry name" value="Zn peptidases"/>
    <property type="match status" value="1"/>
</dbReference>
<evidence type="ECO:0000256" key="2">
    <source>
        <dbReference type="ARBA" id="ARBA00004371"/>
    </source>
</evidence>
<comment type="caution">
    <text evidence="22">The sequence shown here is derived from an EMBL/GenBank/DDBJ whole genome shotgun (WGS) entry which is preliminary data.</text>
</comment>
<evidence type="ECO:0000256" key="1">
    <source>
        <dbReference type="ARBA" id="ARBA00004240"/>
    </source>
</evidence>
<evidence type="ECO:0000256" key="12">
    <source>
        <dbReference type="ARBA" id="ARBA00022824"/>
    </source>
</evidence>
<gene>
    <name evidence="22" type="ORF">ACFQ39_11530</name>
</gene>
<evidence type="ECO:0000256" key="17">
    <source>
        <dbReference type="ARBA" id="ARBA00023180"/>
    </source>
</evidence>
<keyword evidence="14" id="KW-0333">Golgi apparatus</keyword>
<keyword evidence="18" id="KW-0458">Lysosome</keyword>
<evidence type="ECO:0000256" key="9">
    <source>
        <dbReference type="ARBA" id="ARBA00022723"/>
    </source>
</evidence>
<evidence type="ECO:0000256" key="16">
    <source>
        <dbReference type="ARBA" id="ARBA00023145"/>
    </source>
</evidence>
<feature type="domain" description="Peptidase M28" evidence="21">
    <location>
        <begin position="266"/>
        <end position="446"/>
    </location>
</feature>
<keyword evidence="17" id="KW-0325">Glycoprotein</keyword>
<dbReference type="Proteomes" id="UP001597201">
    <property type="component" value="Unassembled WGS sequence"/>
</dbReference>
<sequence length="470" mass="52538">MKKSSIRKNYFFLHQVLFFFAVFAIYGQNDEAQIKSFYDNSLTQGQSYAWLAHLSNTIGGRLSGSENAKLAVEYTKQELEKLGFDVYLQPVLVPKWERGKPEEAFLRVNDKKITVNICALGGSIGTPEKGLEGEVIEVNGMNALEKLTPEDVKGRIVFLNEPMDPTQIHTFKAYGNCVNQRYSGALEAGKLGAKAVVVRSLNLRLDDFPHTGSMTYGDLAVENRIPSVAISTNDAEKLSKLLKEESSLSLYLKMSCKQFDDVLSHNVIAEIKGSEFPNEIILVGGHLDSWDLGDGAHDDGAGVVQSMDVLRLLKLTGIKPKRTIRAVLFMNEENGLRGGLKYAEEAKKKNERHIFALESDSGGFTPRGFSFDCNASYFNQVLQWKPLFEPYLIHYFKQEGSGADIGPLKSEHTVLAGLRPDSQRYFDYHHASSDTFDAVNKRELELGTATMTSMVYLFDKYGLQENSLKH</sequence>
<keyword evidence="23" id="KW-1185">Reference proteome</keyword>
<evidence type="ECO:0000256" key="6">
    <source>
        <dbReference type="ARBA" id="ARBA00022525"/>
    </source>
</evidence>
<keyword evidence="10" id="KW-0732">Signal</keyword>
<evidence type="ECO:0000256" key="8">
    <source>
        <dbReference type="ARBA" id="ARBA00022670"/>
    </source>
</evidence>
<keyword evidence="9" id="KW-0479">Metal-binding</keyword>
<evidence type="ECO:0000256" key="18">
    <source>
        <dbReference type="ARBA" id="ARBA00023228"/>
    </source>
</evidence>
<name>A0ABW3Y645_9FLAO</name>
<organism evidence="22 23">
    <name type="scientific">Namhaeicola litoreus</name>
    <dbReference type="NCBI Taxonomy" id="1052145"/>
    <lineage>
        <taxon>Bacteria</taxon>
        <taxon>Pseudomonadati</taxon>
        <taxon>Bacteroidota</taxon>
        <taxon>Flavobacteriia</taxon>
        <taxon>Flavobacteriales</taxon>
        <taxon>Flavobacteriaceae</taxon>
        <taxon>Namhaeicola</taxon>
    </lineage>
</organism>
<evidence type="ECO:0000256" key="13">
    <source>
        <dbReference type="ARBA" id="ARBA00022833"/>
    </source>
</evidence>
<keyword evidence="13" id="KW-0862">Zinc</keyword>
<keyword evidence="8" id="KW-0645">Protease</keyword>
<dbReference type="Pfam" id="PF04389">
    <property type="entry name" value="Peptidase_M28"/>
    <property type="match status" value="1"/>
</dbReference>
<keyword evidence="16" id="KW-0865">Zymogen</keyword>
<evidence type="ECO:0000259" key="21">
    <source>
        <dbReference type="Pfam" id="PF04389"/>
    </source>
</evidence>
<keyword evidence="11" id="KW-0378">Hydrolase</keyword>
<proteinExistence type="predicted"/>
<dbReference type="PANTHER" id="PTHR12053:SF3">
    <property type="entry name" value="CARBOXYPEPTIDASE Q"/>
    <property type="match status" value="1"/>
</dbReference>
<keyword evidence="15" id="KW-0482">Metalloprotease</keyword>
<evidence type="ECO:0000313" key="23">
    <source>
        <dbReference type="Proteomes" id="UP001597201"/>
    </source>
</evidence>
<dbReference type="PANTHER" id="PTHR12053">
    <property type="entry name" value="PROTEASE FAMILY M28 PLASMA GLUTAMATE CARBOXYPEPTIDASE-RELATED"/>
    <property type="match status" value="1"/>
</dbReference>
<accession>A0ABW3Y645</accession>
<dbReference type="InterPro" id="IPR007484">
    <property type="entry name" value="Peptidase_M28"/>
</dbReference>
<keyword evidence="12" id="KW-0256">Endoplasmic reticulum</keyword>
<reference evidence="23" key="1">
    <citation type="journal article" date="2019" name="Int. J. Syst. Evol. Microbiol.">
        <title>The Global Catalogue of Microorganisms (GCM) 10K type strain sequencing project: providing services to taxonomists for standard genome sequencing and annotation.</title>
        <authorList>
            <consortium name="The Broad Institute Genomics Platform"/>
            <consortium name="The Broad Institute Genome Sequencing Center for Infectious Disease"/>
            <person name="Wu L."/>
            <person name="Ma J."/>
        </authorList>
    </citation>
    <scope>NUCLEOTIDE SEQUENCE [LARGE SCALE GENOMIC DNA]</scope>
    <source>
        <strain evidence="23">CCUG 61485</strain>
    </source>
</reference>
<evidence type="ECO:0000256" key="19">
    <source>
        <dbReference type="ARBA" id="ARBA00025833"/>
    </source>
</evidence>